<dbReference type="Proteomes" id="UP001152798">
    <property type="component" value="Chromosome 4"/>
</dbReference>
<name>A0A9P0H9Y4_NEZVI</name>
<comment type="similarity">
    <text evidence="2">Belongs to the TMEM170 family.</text>
</comment>
<reference evidence="7" key="1">
    <citation type="submission" date="2022-01" db="EMBL/GenBank/DDBJ databases">
        <authorList>
            <person name="King R."/>
        </authorList>
    </citation>
    <scope>NUCLEOTIDE SEQUENCE</scope>
</reference>
<organism evidence="7 8">
    <name type="scientific">Nezara viridula</name>
    <name type="common">Southern green stink bug</name>
    <name type="synonym">Cimex viridulus</name>
    <dbReference type="NCBI Taxonomy" id="85310"/>
    <lineage>
        <taxon>Eukaryota</taxon>
        <taxon>Metazoa</taxon>
        <taxon>Ecdysozoa</taxon>
        <taxon>Arthropoda</taxon>
        <taxon>Hexapoda</taxon>
        <taxon>Insecta</taxon>
        <taxon>Pterygota</taxon>
        <taxon>Neoptera</taxon>
        <taxon>Paraneoptera</taxon>
        <taxon>Hemiptera</taxon>
        <taxon>Heteroptera</taxon>
        <taxon>Panheteroptera</taxon>
        <taxon>Pentatomomorpha</taxon>
        <taxon>Pentatomoidea</taxon>
        <taxon>Pentatomidae</taxon>
        <taxon>Pentatominae</taxon>
        <taxon>Nezara</taxon>
    </lineage>
</organism>
<proteinExistence type="inferred from homology"/>
<evidence type="ECO:0000256" key="6">
    <source>
        <dbReference type="SAM" id="Phobius"/>
    </source>
</evidence>
<evidence type="ECO:0000256" key="4">
    <source>
        <dbReference type="ARBA" id="ARBA00022989"/>
    </source>
</evidence>
<evidence type="ECO:0000313" key="8">
    <source>
        <dbReference type="Proteomes" id="UP001152798"/>
    </source>
</evidence>
<dbReference type="OrthoDB" id="13807at2759"/>
<protein>
    <recommendedName>
        <fullName evidence="9">Transmembrane protein 170A</fullName>
    </recommendedName>
</protein>
<evidence type="ECO:0000313" key="7">
    <source>
        <dbReference type="EMBL" id="CAH1398107.1"/>
    </source>
</evidence>
<feature type="transmembrane region" description="Helical" evidence="6">
    <location>
        <begin position="106"/>
        <end position="130"/>
    </location>
</feature>
<dbReference type="AlphaFoldDB" id="A0A9P0H9Y4"/>
<dbReference type="GO" id="GO:0016020">
    <property type="term" value="C:membrane"/>
    <property type="evidence" value="ECO:0007669"/>
    <property type="project" value="UniProtKB-SubCell"/>
</dbReference>
<dbReference type="EMBL" id="OV725080">
    <property type="protein sequence ID" value="CAH1398107.1"/>
    <property type="molecule type" value="Genomic_DNA"/>
</dbReference>
<evidence type="ECO:0000256" key="5">
    <source>
        <dbReference type="ARBA" id="ARBA00023136"/>
    </source>
</evidence>
<dbReference type="PANTHER" id="PTHR22779">
    <property type="entry name" value="SD17342P"/>
    <property type="match status" value="1"/>
</dbReference>
<sequence>MNDDRIPRRTWQLDAFIDVIGLTPRAPLVSFPEMWYQIYLWALFSSLLVHVIAAIVAFGTLRKHHFGKFFPLLILVLGMFGPLVSGALSSGAIAFVYRAASLQMSPLYACLWGIGQTMVAAAVGFTRILATL</sequence>
<evidence type="ECO:0000256" key="3">
    <source>
        <dbReference type="ARBA" id="ARBA00022692"/>
    </source>
</evidence>
<accession>A0A9P0H9Y4</accession>
<dbReference type="PANTHER" id="PTHR22779:SF6">
    <property type="entry name" value="SD17342P"/>
    <property type="match status" value="1"/>
</dbReference>
<keyword evidence="5 6" id="KW-0472">Membrane</keyword>
<evidence type="ECO:0000256" key="1">
    <source>
        <dbReference type="ARBA" id="ARBA00004141"/>
    </source>
</evidence>
<comment type="subcellular location">
    <subcellularLocation>
        <location evidence="1">Membrane</location>
        <topology evidence="1">Multi-pass membrane protein</topology>
    </subcellularLocation>
</comment>
<feature type="transmembrane region" description="Helical" evidence="6">
    <location>
        <begin position="73"/>
        <end position="100"/>
    </location>
</feature>
<dbReference type="Pfam" id="PF10190">
    <property type="entry name" value="Tmemb_170"/>
    <property type="match status" value="1"/>
</dbReference>
<gene>
    <name evidence="7" type="ORF">NEZAVI_LOCUS7827</name>
</gene>
<evidence type="ECO:0008006" key="9">
    <source>
        <dbReference type="Google" id="ProtNLM"/>
    </source>
</evidence>
<feature type="transmembrane region" description="Helical" evidence="6">
    <location>
        <begin position="38"/>
        <end position="61"/>
    </location>
</feature>
<dbReference type="InterPro" id="IPR019334">
    <property type="entry name" value="TMEM170A/B/YPR153W-like"/>
</dbReference>
<keyword evidence="8" id="KW-1185">Reference proteome</keyword>
<keyword evidence="3 6" id="KW-0812">Transmembrane</keyword>
<evidence type="ECO:0000256" key="2">
    <source>
        <dbReference type="ARBA" id="ARBA00006325"/>
    </source>
</evidence>
<keyword evidence="4 6" id="KW-1133">Transmembrane helix</keyword>